<gene>
    <name evidence="3" type="ORF">O3G_MSEX014907</name>
</gene>
<proteinExistence type="predicted"/>
<keyword evidence="2" id="KW-0812">Transmembrane</keyword>
<evidence type="ECO:0000313" key="4">
    <source>
        <dbReference type="Proteomes" id="UP000791440"/>
    </source>
</evidence>
<feature type="transmembrane region" description="Helical" evidence="2">
    <location>
        <begin position="133"/>
        <end position="152"/>
    </location>
</feature>
<dbReference type="Proteomes" id="UP000791440">
    <property type="component" value="Unassembled WGS sequence"/>
</dbReference>
<dbReference type="AlphaFoldDB" id="A0A921ZVY1"/>
<protein>
    <submittedName>
        <fullName evidence="3">Uncharacterized protein</fullName>
    </submittedName>
</protein>
<feature type="region of interest" description="Disordered" evidence="1">
    <location>
        <begin position="1"/>
        <end position="26"/>
    </location>
</feature>
<sequence>MFKQQLSPRSVHPYQTTVVPRSEQQFASATEQRAKYPWAEDINTPVYQVTGTDSSTSDNAYHMPHYYNGTIKDYGPPSPVYQSPYGASTWYGSYKKGEKVPVRGSPSEVYTFPQCASAFSLPLSEPEPRTHTVIFVVGILTGISLCIAGIVLRRTNRNGDLGVLVYIGKMLTCHFLMYMFILAIARGSARVIKFFRLKFSVIKVVVSR</sequence>
<keyword evidence="4" id="KW-1185">Reference proteome</keyword>
<name>A0A921ZVY1_MANSE</name>
<feature type="transmembrane region" description="Helical" evidence="2">
    <location>
        <begin position="164"/>
        <end position="185"/>
    </location>
</feature>
<comment type="caution">
    <text evidence="3">The sequence shown here is derived from an EMBL/GenBank/DDBJ whole genome shotgun (WGS) entry which is preliminary data.</text>
</comment>
<dbReference type="EMBL" id="JH669344">
    <property type="protein sequence ID" value="KAG6465046.1"/>
    <property type="molecule type" value="Genomic_DNA"/>
</dbReference>
<evidence type="ECO:0000313" key="3">
    <source>
        <dbReference type="EMBL" id="KAG6465046.1"/>
    </source>
</evidence>
<reference evidence="3" key="1">
    <citation type="journal article" date="2016" name="Insect Biochem. Mol. Biol.">
        <title>Multifaceted biological insights from a draft genome sequence of the tobacco hornworm moth, Manduca sexta.</title>
        <authorList>
            <person name="Kanost M.R."/>
            <person name="Arrese E.L."/>
            <person name="Cao X."/>
            <person name="Chen Y.R."/>
            <person name="Chellapilla S."/>
            <person name="Goldsmith M.R."/>
            <person name="Grosse-Wilde E."/>
            <person name="Heckel D.G."/>
            <person name="Herndon N."/>
            <person name="Jiang H."/>
            <person name="Papanicolaou A."/>
            <person name="Qu J."/>
            <person name="Soulages J.L."/>
            <person name="Vogel H."/>
            <person name="Walters J."/>
            <person name="Waterhouse R.M."/>
            <person name="Ahn S.J."/>
            <person name="Almeida F.C."/>
            <person name="An C."/>
            <person name="Aqrawi P."/>
            <person name="Bretschneider A."/>
            <person name="Bryant W.B."/>
            <person name="Bucks S."/>
            <person name="Chao H."/>
            <person name="Chevignon G."/>
            <person name="Christen J.M."/>
            <person name="Clarke D.F."/>
            <person name="Dittmer N.T."/>
            <person name="Ferguson L.C.F."/>
            <person name="Garavelou S."/>
            <person name="Gordon K.H.J."/>
            <person name="Gunaratna R.T."/>
            <person name="Han Y."/>
            <person name="Hauser F."/>
            <person name="He Y."/>
            <person name="Heidel-Fischer H."/>
            <person name="Hirsh A."/>
            <person name="Hu Y."/>
            <person name="Jiang H."/>
            <person name="Kalra D."/>
            <person name="Klinner C."/>
            <person name="Konig C."/>
            <person name="Kovar C."/>
            <person name="Kroll A.R."/>
            <person name="Kuwar S.S."/>
            <person name="Lee S.L."/>
            <person name="Lehman R."/>
            <person name="Li K."/>
            <person name="Li Z."/>
            <person name="Liang H."/>
            <person name="Lovelace S."/>
            <person name="Lu Z."/>
            <person name="Mansfield J.H."/>
            <person name="McCulloch K.J."/>
            <person name="Mathew T."/>
            <person name="Morton B."/>
            <person name="Muzny D.M."/>
            <person name="Neunemann D."/>
            <person name="Ongeri F."/>
            <person name="Pauchet Y."/>
            <person name="Pu L.L."/>
            <person name="Pyrousis I."/>
            <person name="Rao X.J."/>
            <person name="Redding A."/>
            <person name="Roesel C."/>
            <person name="Sanchez-Gracia A."/>
            <person name="Schaack S."/>
            <person name="Shukla A."/>
            <person name="Tetreau G."/>
            <person name="Wang Y."/>
            <person name="Xiong G.H."/>
            <person name="Traut W."/>
            <person name="Walsh T.K."/>
            <person name="Worley K.C."/>
            <person name="Wu D."/>
            <person name="Wu W."/>
            <person name="Wu Y.Q."/>
            <person name="Zhang X."/>
            <person name="Zou Z."/>
            <person name="Zucker H."/>
            <person name="Briscoe A.D."/>
            <person name="Burmester T."/>
            <person name="Clem R.J."/>
            <person name="Feyereisen R."/>
            <person name="Grimmelikhuijzen C.J.P."/>
            <person name="Hamodrakas S.J."/>
            <person name="Hansson B.S."/>
            <person name="Huguet E."/>
            <person name="Jermiin L.S."/>
            <person name="Lan Q."/>
            <person name="Lehman H.K."/>
            <person name="Lorenzen M."/>
            <person name="Merzendorfer H."/>
            <person name="Michalopoulos I."/>
            <person name="Morton D.B."/>
            <person name="Muthukrishnan S."/>
            <person name="Oakeshott J.G."/>
            <person name="Palmer W."/>
            <person name="Park Y."/>
            <person name="Passarelli A.L."/>
            <person name="Rozas J."/>
            <person name="Schwartz L.M."/>
            <person name="Smith W."/>
            <person name="Southgate A."/>
            <person name="Vilcinskas A."/>
            <person name="Vogt R."/>
            <person name="Wang P."/>
            <person name="Werren J."/>
            <person name="Yu X.Q."/>
            <person name="Zhou J.J."/>
            <person name="Brown S.J."/>
            <person name="Scherer S.E."/>
            <person name="Richards S."/>
            <person name="Blissard G.W."/>
        </authorList>
    </citation>
    <scope>NUCLEOTIDE SEQUENCE</scope>
</reference>
<evidence type="ECO:0000256" key="2">
    <source>
        <dbReference type="SAM" id="Phobius"/>
    </source>
</evidence>
<evidence type="ECO:0000256" key="1">
    <source>
        <dbReference type="SAM" id="MobiDB-lite"/>
    </source>
</evidence>
<organism evidence="3 4">
    <name type="scientific">Manduca sexta</name>
    <name type="common">Tobacco hawkmoth</name>
    <name type="synonym">Tobacco hornworm</name>
    <dbReference type="NCBI Taxonomy" id="7130"/>
    <lineage>
        <taxon>Eukaryota</taxon>
        <taxon>Metazoa</taxon>
        <taxon>Ecdysozoa</taxon>
        <taxon>Arthropoda</taxon>
        <taxon>Hexapoda</taxon>
        <taxon>Insecta</taxon>
        <taxon>Pterygota</taxon>
        <taxon>Neoptera</taxon>
        <taxon>Endopterygota</taxon>
        <taxon>Lepidoptera</taxon>
        <taxon>Glossata</taxon>
        <taxon>Ditrysia</taxon>
        <taxon>Bombycoidea</taxon>
        <taxon>Sphingidae</taxon>
        <taxon>Sphinginae</taxon>
        <taxon>Sphingini</taxon>
        <taxon>Manduca</taxon>
    </lineage>
</organism>
<keyword evidence="2" id="KW-0472">Membrane</keyword>
<reference evidence="3" key="2">
    <citation type="submission" date="2020-12" db="EMBL/GenBank/DDBJ databases">
        <authorList>
            <person name="Kanost M."/>
        </authorList>
    </citation>
    <scope>NUCLEOTIDE SEQUENCE</scope>
</reference>
<keyword evidence="2" id="KW-1133">Transmembrane helix</keyword>
<accession>A0A921ZVY1</accession>